<protein>
    <submittedName>
        <fullName evidence="2">Uncharacterized protein</fullName>
    </submittedName>
</protein>
<proteinExistence type="predicted"/>
<organism evidence="2 3">
    <name type="scientific">Channa striata</name>
    <name type="common">Snakehead murrel</name>
    <name type="synonym">Ophicephalus striatus</name>
    <dbReference type="NCBI Taxonomy" id="64152"/>
    <lineage>
        <taxon>Eukaryota</taxon>
        <taxon>Metazoa</taxon>
        <taxon>Chordata</taxon>
        <taxon>Craniata</taxon>
        <taxon>Vertebrata</taxon>
        <taxon>Euteleostomi</taxon>
        <taxon>Actinopterygii</taxon>
        <taxon>Neopterygii</taxon>
        <taxon>Teleostei</taxon>
        <taxon>Neoteleostei</taxon>
        <taxon>Acanthomorphata</taxon>
        <taxon>Anabantaria</taxon>
        <taxon>Anabantiformes</taxon>
        <taxon>Channoidei</taxon>
        <taxon>Channidae</taxon>
        <taxon>Channa</taxon>
    </lineage>
</organism>
<gene>
    <name evidence="2" type="ORF">Q5P01_000527</name>
</gene>
<evidence type="ECO:0000256" key="1">
    <source>
        <dbReference type="SAM" id="MobiDB-lite"/>
    </source>
</evidence>
<feature type="region of interest" description="Disordered" evidence="1">
    <location>
        <begin position="146"/>
        <end position="213"/>
    </location>
</feature>
<feature type="compositionally biased region" description="Pro residues" evidence="1">
    <location>
        <begin position="153"/>
        <end position="163"/>
    </location>
</feature>
<accession>A0AA88IGS5</accession>
<dbReference type="Proteomes" id="UP001187415">
    <property type="component" value="Unassembled WGS sequence"/>
</dbReference>
<dbReference type="AlphaFoldDB" id="A0AA88IGS5"/>
<name>A0AA88IGS5_CHASR</name>
<feature type="region of interest" description="Disordered" evidence="1">
    <location>
        <begin position="256"/>
        <end position="283"/>
    </location>
</feature>
<feature type="compositionally biased region" description="Basic and acidic residues" evidence="1">
    <location>
        <begin position="177"/>
        <end position="188"/>
    </location>
</feature>
<feature type="compositionally biased region" description="Pro residues" evidence="1">
    <location>
        <begin position="376"/>
        <end position="386"/>
    </location>
</feature>
<evidence type="ECO:0000313" key="2">
    <source>
        <dbReference type="EMBL" id="KAK2814399.1"/>
    </source>
</evidence>
<comment type="caution">
    <text evidence="2">The sequence shown here is derived from an EMBL/GenBank/DDBJ whole genome shotgun (WGS) entry which is preliminary data.</text>
</comment>
<dbReference type="EMBL" id="JAUPFM010000050">
    <property type="protein sequence ID" value="KAK2814399.1"/>
    <property type="molecule type" value="Genomic_DNA"/>
</dbReference>
<sequence>MSRSRSQSGETSASKDSPLSDLWGQRASRLAGTRVGEALKAVAIALSESIGAARSLSRDDTQSSLPAILLAQSLSLGQISRGVQRSSVSSSRHKTPLTVCVENTKAPNLVLECILLCTGAVSLGPRWLARIKPDPLFLTVTGTPIARPVSEPRSPPALDPGPVPSTDRGSRRGKKRGGADRASGDPAKRSRRRRVRVMGLEDRPTDESGGPRARVLGVVPSVERTHVLKADPSFPQFGGPRALSEQCGALSTMAPRAVRSGSRASAAEDRGLAAPPRRRASQLAQPASAGLGWVRAECTRGRLFYLLQESLYASIPSKLHSSVGRYHSSLMLSLGLRRPSGTGDLTQRVSQVREIAGPPRARCASPSPISAGTPLWPRPRWTPGPGIPKFWSSDPPAGEPRAAAQTALEVPSRFSLLHGPPGRNTSL</sequence>
<reference evidence="2" key="1">
    <citation type="submission" date="2023-07" db="EMBL/GenBank/DDBJ databases">
        <title>Chromosome-level Genome Assembly of Striped Snakehead (Channa striata).</title>
        <authorList>
            <person name="Liu H."/>
        </authorList>
    </citation>
    <scope>NUCLEOTIDE SEQUENCE</scope>
    <source>
        <strain evidence="2">Gz</strain>
        <tissue evidence="2">Muscle</tissue>
    </source>
</reference>
<feature type="region of interest" description="Disordered" evidence="1">
    <location>
        <begin position="356"/>
        <end position="405"/>
    </location>
</feature>
<keyword evidence="3" id="KW-1185">Reference proteome</keyword>
<evidence type="ECO:0000313" key="3">
    <source>
        <dbReference type="Proteomes" id="UP001187415"/>
    </source>
</evidence>
<feature type="compositionally biased region" description="Low complexity" evidence="1">
    <location>
        <begin position="256"/>
        <end position="265"/>
    </location>
</feature>
<feature type="region of interest" description="Disordered" evidence="1">
    <location>
        <begin position="1"/>
        <end position="20"/>
    </location>
</feature>
<feature type="compositionally biased region" description="Polar residues" evidence="1">
    <location>
        <begin position="1"/>
        <end position="17"/>
    </location>
</feature>